<dbReference type="SUPFAM" id="SSF81383">
    <property type="entry name" value="F-box domain"/>
    <property type="match status" value="1"/>
</dbReference>
<dbReference type="Proteomes" id="UP000308652">
    <property type="component" value="Unassembled WGS sequence"/>
</dbReference>
<dbReference type="InterPro" id="IPR001810">
    <property type="entry name" value="F-box_dom"/>
</dbReference>
<organism evidence="2 3">
    <name type="scientific">Crucibulum laeve</name>
    <dbReference type="NCBI Taxonomy" id="68775"/>
    <lineage>
        <taxon>Eukaryota</taxon>
        <taxon>Fungi</taxon>
        <taxon>Dikarya</taxon>
        <taxon>Basidiomycota</taxon>
        <taxon>Agaricomycotina</taxon>
        <taxon>Agaricomycetes</taxon>
        <taxon>Agaricomycetidae</taxon>
        <taxon>Agaricales</taxon>
        <taxon>Agaricineae</taxon>
        <taxon>Nidulariaceae</taxon>
        <taxon>Crucibulum</taxon>
    </lineage>
</organism>
<sequence>MPSSWRISLKPALDQDDLSLVLGNDMISLESSEAHTSFLHLPNEILRKIFNGITDKQDIYRVGLVCRRLNAIMLPNLLQLHNIPNPERFIEIYVHERPSSKFDVLSALQLSFDITTINTIVFHLELSGSLMLYPKNSLTRKLTRVSRLVQRLQSVQNVRIVIGNIPPPYPLELRLSERLKRTRLGPLGVPDDVLREWSDSLENLLNPILTKGCTSLTVRYGTYTCQEPYRFETSTTIFKPLALARSFHFKSIQNSSQKEGLSLKGPGWEFHRQIPDSVLHVHPKEAQNITIALSDMAQNLAVLTTFSIQSILLIQPPLLRWTISVLDTCTSITCLIFAHISASGRFWEAILDCIGATAIHKNLNEFLVLESCHGLEEETLVNFISCLSALQRLYIDGASRLKIKPGPTNSSRSRLVNLPYLVDMHASVYIISHVFNFTSTILGSLRNAEWNHFPSLQSITTYPCDALLEPEGYSYSAKILCPLLERIQGYYPSKDVQFSMDLQGYTCRPERLQTTVDELDEKHGRGPDAVLFIRITKVTLDRFDIRSDNISALCSLLNAVFPALAEIMITTPIMPIITRPSPRQEEDLLRSSVDRLTFNLRSTLPNVKQLTLETRSSSERDSQKLAWIHMCPKTELTSNGVKVFLL</sequence>
<dbReference type="InterPro" id="IPR036047">
    <property type="entry name" value="F-box-like_dom_sf"/>
</dbReference>
<keyword evidence="3" id="KW-1185">Reference proteome</keyword>
<evidence type="ECO:0000259" key="1">
    <source>
        <dbReference type="PROSITE" id="PS50181"/>
    </source>
</evidence>
<accession>A0A5C3LR83</accession>
<dbReference type="Gene3D" id="1.20.1280.50">
    <property type="match status" value="1"/>
</dbReference>
<gene>
    <name evidence="2" type="ORF">BDQ12DRAFT_687766</name>
</gene>
<name>A0A5C3LR83_9AGAR</name>
<evidence type="ECO:0000313" key="3">
    <source>
        <dbReference type="Proteomes" id="UP000308652"/>
    </source>
</evidence>
<dbReference type="PROSITE" id="PS50181">
    <property type="entry name" value="FBOX"/>
    <property type="match status" value="1"/>
</dbReference>
<dbReference type="Pfam" id="PF12937">
    <property type="entry name" value="F-box-like"/>
    <property type="match status" value="1"/>
</dbReference>
<evidence type="ECO:0000313" key="2">
    <source>
        <dbReference type="EMBL" id="TFK35659.1"/>
    </source>
</evidence>
<protein>
    <recommendedName>
        <fullName evidence="1">F-box domain-containing protein</fullName>
    </recommendedName>
</protein>
<dbReference type="OrthoDB" id="3054030at2759"/>
<reference evidence="2 3" key="1">
    <citation type="journal article" date="2019" name="Nat. Ecol. Evol.">
        <title>Megaphylogeny resolves global patterns of mushroom evolution.</title>
        <authorList>
            <person name="Varga T."/>
            <person name="Krizsan K."/>
            <person name="Foldi C."/>
            <person name="Dima B."/>
            <person name="Sanchez-Garcia M."/>
            <person name="Sanchez-Ramirez S."/>
            <person name="Szollosi G.J."/>
            <person name="Szarkandi J.G."/>
            <person name="Papp V."/>
            <person name="Albert L."/>
            <person name="Andreopoulos W."/>
            <person name="Angelini C."/>
            <person name="Antonin V."/>
            <person name="Barry K.W."/>
            <person name="Bougher N.L."/>
            <person name="Buchanan P."/>
            <person name="Buyck B."/>
            <person name="Bense V."/>
            <person name="Catcheside P."/>
            <person name="Chovatia M."/>
            <person name="Cooper J."/>
            <person name="Damon W."/>
            <person name="Desjardin D."/>
            <person name="Finy P."/>
            <person name="Geml J."/>
            <person name="Haridas S."/>
            <person name="Hughes K."/>
            <person name="Justo A."/>
            <person name="Karasinski D."/>
            <person name="Kautmanova I."/>
            <person name="Kiss B."/>
            <person name="Kocsube S."/>
            <person name="Kotiranta H."/>
            <person name="LaButti K.M."/>
            <person name="Lechner B.E."/>
            <person name="Liimatainen K."/>
            <person name="Lipzen A."/>
            <person name="Lukacs Z."/>
            <person name="Mihaltcheva S."/>
            <person name="Morgado L.N."/>
            <person name="Niskanen T."/>
            <person name="Noordeloos M.E."/>
            <person name="Ohm R.A."/>
            <person name="Ortiz-Santana B."/>
            <person name="Ovrebo C."/>
            <person name="Racz N."/>
            <person name="Riley R."/>
            <person name="Savchenko A."/>
            <person name="Shiryaev A."/>
            <person name="Soop K."/>
            <person name="Spirin V."/>
            <person name="Szebenyi C."/>
            <person name="Tomsovsky M."/>
            <person name="Tulloss R.E."/>
            <person name="Uehling J."/>
            <person name="Grigoriev I.V."/>
            <person name="Vagvolgyi C."/>
            <person name="Papp T."/>
            <person name="Martin F.M."/>
            <person name="Miettinen O."/>
            <person name="Hibbett D.S."/>
            <person name="Nagy L.G."/>
        </authorList>
    </citation>
    <scope>NUCLEOTIDE SEQUENCE [LARGE SCALE GENOMIC DNA]</scope>
    <source>
        <strain evidence="2 3">CBS 166.37</strain>
    </source>
</reference>
<dbReference type="EMBL" id="ML213619">
    <property type="protein sequence ID" value="TFK35659.1"/>
    <property type="molecule type" value="Genomic_DNA"/>
</dbReference>
<feature type="domain" description="F-box" evidence="1">
    <location>
        <begin position="35"/>
        <end position="73"/>
    </location>
</feature>
<dbReference type="AlphaFoldDB" id="A0A5C3LR83"/>
<proteinExistence type="predicted"/>